<dbReference type="AlphaFoldDB" id="A0A2U2PGT0"/>
<dbReference type="GO" id="GO:0043565">
    <property type="term" value="F:sequence-specific DNA binding"/>
    <property type="evidence" value="ECO:0007669"/>
    <property type="project" value="InterPro"/>
</dbReference>
<keyword evidence="2" id="KW-0238">DNA-binding</keyword>
<dbReference type="SMART" id="SM00342">
    <property type="entry name" value="HTH_ARAC"/>
    <property type="match status" value="1"/>
</dbReference>
<dbReference type="InterPro" id="IPR018060">
    <property type="entry name" value="HTH_AraC"/>
</dbReference>
<evidence type="ECO:0000256" key="3">
    <source>
        <dbReference type="ARBA" id="ARBA00023163"/>
    </source>
</evidence>
<dbReference type="PROSITE" id="PS01124">
    <property type="entry name" value="HTH_ARAC_FAMILY_2"/>
    <property type="match status" value="1"/>
</dbReference>
<dbReference type="GO" id="GO:0003700">
    <property type="term" value="F:DNA-binding transcription factor activity"/>
    <property type="evidence" value="ECO:0007669"/>
    <property type="project" value="InterPro"/>
</dbReference>
<dbReference type="Proteomes" id="UP000245647">
    <property type="component" value="Unassembled WGS sequence"/>
</dbReference>
<evidence type="ECO:0000313" key="5">
    <source>
        <dbReference type="EMBL" id="PWG80617.1"/>
    </source>
</evidence>
<dbReference type="OrthoDB" id="1007667at2"/>
<dbReference type="EMBL" id="QEAS01000008">
    <property type="protein sequence ID" value="PWG80617.1"/>
    <property type="molecule type" value="Genomic_DNA"/>
</dbReference>
<dbReference type="RefSeq" id="WP_109415904.1">
    <property type="nucleotide sequence ID" value="NZ_QEAS01000008.1"/>
</dbReference>
<keyword evidence="1" id="KW-0805">Transcription regulation</keyword>
<evidence type="ECO:0000256" key="1">
    <source>
        <dbReference type="ARBA" id="ARBA00023015"/>
    </source>
</evidence>
<dbReference type="SUPFAM" id="SSF51215">
    <property type="entry name" value="Regulatory protein AraC"/>
    <property type="match status" value="1"/>
</dbReference>
<dbReference type="Pfam" id="PF12833">
    <property type="entry name" value="HTH_18"/>
    <property type="match status" value="1"/>
</dbReference>
<proteinExistence type="predicted"/>
<organism evidence="5 6">
    <name type="scientific">Pararcticibacter amylolyticus</name>
    <dbReference type="NCBI Taxonomy" id="2173175"/>
    <lineage>
        <taxon>Bacteria</taxon>
        <taxon>Pseudomonadati</taxon>
        <taxon>Bacteroidota</taxon>
        <taxon>Sphingobacteriia</taxon>
        <taxon>Sphingobacteriales</taxon>
        <taxon>Sphingobacteriaceae</taxon>
        <taxon>Pararcticibacter</taxon>
    </lineage>
</organism>
<dbReference type="InterPro" id="IPR037923">
    <property type="entry name" value="HTH-like"/>
</dbReference>
<dbReference type="Gene3D" id="1.10.10.60">
    <property type="entry name" value="Homeodomain-like"/>
    <property type="match status" value="1"/>
</dbReference>
<reference evidence="5 6" key="1">
    <citation type="submission" date="2018-04" db="EMBL/GenBank/DDBJ databases">
        <title>Pedobacter chongqingensis sp. nov., isolated from a rottenly hemp rope.</title>
        <authorList>
            <person name="Cai Y."/>
        </authorList>
    </citation>
    <scope>NUCLEOTIDE SEQUENCE [LARGE SCALE GENOMIC DNA]</scope>
    <source>
        <strain evidence="5 6">FJ4-8</strain>
    </source>
</reference>
<sequence length="295" mass="34163">MIVKSLEAEDFIRMHLCLQPNDAKDTSCSVFSVNECLKPIDAVKLNFHLVILCAQGNCDIVVGHHSFSIQPYTVSIIPPHTVFSIRHFSTDFDACLLLFQADFVKKGFVKSEIMEELLFINPDYPPIFVLKKKNFRDTLYKFRKIKEEIENQSPFFLEVSRLYVLQILYNYNRVCELCLLNSDKSINRQYQVMYEFRKLVDKNFHRLKTVKEYADLMCLSPKYVSECVKNQTGVSALTLIQNRIILEAELLLRYSAISIKCVSDRLGFASASAFSRFFKGLKGISPVQYQNKQEN</sequence>
<comment type="caution">
    <text evidence="5">The sequence shown here is derived from an EMBL/GenBank/DDBJ whole genome shotgun (WGS) entry which is preliminary data.</text>
</comment>
<dbReference type="SUPFAM" id="SSF46689">
    <property type="entry name" value="Homeodomain-like"/>
    <property type="match status" value="1"/>
</dbReference>
<evidence type="ECO:0000256" key="2">
    <source>
        <dbReference type="ARBA" id="ARBA00023125"/>
    </source>
</evidence>
<keyword evidence="6" id="KW-1185">Reference proteome</keyword>
<accession>A0A2U2PGT0</accession>
<gene>
    <name evidence="5" type="ORF">DDR33_11365</name>
</gene>
<protein>
    <submittedName>
        <fullName evidence="5">AraC family transcriptional regulator</fullName>
    </submittedName>
</protein>
<evidence type="ECO:0000259" key="4">
    <source>
        <dbReference type="PROSITE" id="PS01124"/>
    </source>
</evidence>
<dbReference type="InterPro" id="IPR009057">
    <property type="entry name" value="Homeodomain-like_sf"/>
</dbReference>
<evidence type="ECO:0000313" key="6">
    <source>
        <dbReference type="Proteomes" id="UP000245647"/>
    </source>
</evidence>
<dbReference type="PANTHER" id="PTHR43280">
    <property type="entry name" value="ARAC-FAMILY TRANSCRIPTIONAL REGULATOR"/>
    <property type="match status" value="1"/>
</dbReference>
<feature type="domain" description="HTH araC/xylS-type" evidence="4">
    <location>
        <begin position="194"/>
        <end position="292"/>
    </location>
</feature>
<name>A0A2U2PGT0_9SPHI</name>
<dbReference type="PANTHER" id="PTHR43280:SF32">
    <property type="entry name" value="TRANSCRIPTIONAL REGULATORY PROTEIN"/>
    <property type="match status" value="1"/>
</dbReference>
<keyword evidence="3" id="KW-0804">Transcription</keyword>